<proteinExistence type="predicted"/>
<dbReference type="InterPro" id="IPR021352">
    <property type="entry name" value="DUF2971"/>
</dbReference>
<comment type="caution">
    <text evidence="1">The sequence shown here is derived from an EMBL/GenBank/DDBJ whole genome shotgun (WGS) entry which is preliminary data.</text>
</comment>
<evidence type="ECO:0000313" key="2">
    <source>
        <dbReference type="Proteomes" id="UP001139521"/>
    </source>
</evidence>
<dbReference type="Pfam" id="PF11185">
    <property type="entry name" value="DUF2971"/>
    <property type="match status" value="1"/>
</dbReference>
<gene>
    <name evidence="1" type="ORF">L1967_14970</name>
</gene>
<dbReference type="EMBL" id="JAKHSK010000023">
    <property type="protein sequence ID" value="MCL6219594.1"/>
    <property type="molecule type" value="Genomic_DNA"/>
</dbReference>
<accession>A0A9X1ZT91</accession>
<evidence type="ECO:0000313" key="1">
    <source>
        <dbReference type="EMBL" id="MCL6219594.1"/>
    </source>
</evidence>
<sequence>MSKLIPNKVYDITSVGPVEFDSKYLFQYSNFKYFEETLKNHKLKFTSLNKFNDLYESSYMLNYFTNKNKTYKDFSRLKDGGYEFIDELQIQNIKELIDNLLDDIKVTCFSETPSESLMWSHYADKHKGICYVFEKNKIFSNEDLDFCKVKYSSKLPEIDFYEGMTTRDLLKNQLISIIETKSNRWSYENEVRFYGETKDNLLEFEPKSLKAIIMGHRYTKINEATKYVDEYNNNHNTEVKLYRSVKSPDSFNLDVYEDYPVLSDNQFKVGYYDPKNYII</sequence>
<protein>
    <submittedName>
        <fullName evidence="1">DUF2971 domain-containing protein</fullName>
    </submittedName>
</protein>
<dbReference type="RefSeq" id="WP_249602311.1">
    <property type="nucleotide sequence ID" value="NZ_JAKHSK010000023.1"/>
</dbReference>
<dbReference type="Proteomes" id="UP001139521">
    <property type="component" value="Unassembled WGS sequence"/>
</dbReference>
<name>A0A9X1ZT91_9FLAO</name>
<organism evidence="1 2">
    <name type="scientific">Zunongwangia pacifica</name>
    <dbReference type="NCBI Taxonomy" id="2911062"/>
    <lineage>
        <taxon>Bacteria</taxon>
        <taxon>Pseudomonadati</taxon>
        <taxon>Bacteroidota</taxon>
        <taxon>Flavobacteriia</taxon>
        <taxon>Flavobacteriales</taxon>
        <taxon>Flavobacteriaceae</taxon>
        <taxon>Zunongwangia</taxon>
    </lineage>
</organism>
<dbReference type="AlphaFoldDB" id="A0A9X1ZT91"/>
<reference evidence="1" key="1">
    <citation type="submission" date="2022-01" db="EMBL/GenBank/DDBJ databases">
        <title>Genome sequencing of Zunongwangia sp. M21534 genome.</title>
        <authorList>
            <person name="Chen Y."/>
            <person name="Dong C."/>
            <person name="Shao Z."/>
        </authorList>
    </citation>
    <scope>NUCLEOTIDE SEQUENCE</scope>
    <source>
        <strain evidence="1">MCCC M21534</strain>
    </source>
</reference>
<keyword evidence="2" id="KW-1185">Reference proteome</keyword>